<reference evidence="2" key="1">
    <citation type="submission" date="2017-05" db="EMBL/GenBank/DDBJ databases">
        <authorList>
            <person name="Rodrigo-Torres L."/>
            <person name="Arahal R. D."/>
            <person name="Lucena T."/>
        </authorList>
    </citation>
    <scope>NUCLEOTIDE SEQUENCE [LARGE SCALE GENOMIC DNA]</scope>
    <source>
        <strain evidence="2">CECT 8649</strain>
    </source>
</reference>
<evidence type="ECO:0000313" key="1">
    <source>
        <dbReference type="EMBL" id="SMX27270.1"/>
    </source>
</evidence>
<gene>
    <name evidence="1" type="ORF">TRP8649_01373</name>
</gene>
<name>A0A238J979_9RHOB</name>
<organism evidence="1 2">
    <name type="scientific">Pelagimonas phthalicica</name>
    <dbReference type="NCBI Taxonomy" id="1037362"/>
    <lineage>
        <taxon>Bacteria</taxon>
        <taxon>Pseudomonadati</taxon>
        <taxon>Pseudomonadota</taxon>
        <taxon>Alphaproteobacteria</taxon>
        <taxon>Rhodobacterales</taxon>
        <taxon>Roseobacteraceae</taxon>
        <taxon>Pelagimonas</taxon>
    </lineage>
</organism>
<sequence length="42" mass="4830">MIGAKLTPQDIAIIELWGRMPSHKRAEAFQFLRKMRGVESDT</sequence>
<dbReference type="Proteomes" id="UP000225972">
    <property type="component" value="Unassembled WGS sequence"/>
</dbReference>
<protein>
    <submittedName>
        <fullName evidence="1">Uncharacterized protein</fullName>
    </submittedName>
</protein>
<accession>A0A238J979</accession>
<keyword evidence="2" id="KW-1185">Reference proteome</keyword>
<evidence type="ECO:0000313" key="2">
    <source>
        <dbReference type="Proteomes" id="UP000225972"/>
    </source>
</evidence>
<dbReference type="AlphaFoldDB" id="A0A238J979"/>
<proteinExistence type="predicted"/>
<dbReference type="EMBL" id="FXXP01000001">
    <property type="protein sequence ID" value="SMX27270.1"/>
    <property type="molecule type" value="Genomic_DNA"/>
</dbReference>